<dbReference type="KEGG" id="tped:TPE_2466"/>
<evidence type="ECO:0000313" key="3">
    <source>
        <dbReference type="EMBL" id="AGT44940.1"/>
    </source>
</evidence>
<dbReference type="PANTHER" id="PTHR30006">
    <property type="entry name" value="THIAMINE-BINDING PERIPLASMIC PROTEIN-RELATED"/>
    <property type="match status" value="1"/>
</dbReference>
<dbReference type="RefSeq" id="WP_020966236.1">
    <property type="nucleotide sequence ID" value="NC_022097.1"/>
</dbReference>
<keyword evidence="1" id="KW-0732">Signal</keyword>
<protein>
    <recommendedName>
        <fullName evidence="2">DUF1858 domain-containing protein</fullName>
    </recommendedName>
</protein>
<dbReference type="InterPro" id="IPR015077">
    <property type="entry name" value="DUF1858"/>
</dbReference>
<dbReference type="GO" id="GO:0015888">
    <property type="term" value="P:thiamine transport"/>
    <property type="evidence" value="ECO:0007669"/>
    <property type="project" value="TreeGrafter"/>
</dbReference>
<dbReference type="Pfam" id="PF13343">
    <property type="entry name" value="SBP_bac_6"/>
    <property type="match status" value="1"/>
</dbReference>
<proteinExistence type="predicted"/>
<evidence type="ECO:0000259" key="2">
    <source>
        <dbReference type="Pfam" id="PF08984"/>
    </source>
</evidence>
<reference evidence="3 4" key="1">
    <citation type="journal article" date="2013" name="PLoS ONE">
        <title>Genome-Wide Relatedness of Treponema pedis, from Gingiva and Necrotic Skin Lesions of Pigs, with the Human Oral Pathogen Treponema denticola.</title>
        <authorList>
            <person name="Svartstrom O."/>
            <person name="Mushtaq M."/>
            <person name="Pringle M."/>
            <person name="Segerman B."/>
        </authorList>
    </citation>
    <scope>NUCLEOTIDE SEQUENCE [LARGE SCALE GENOMIC DNA]</scope>
    <source>
        <strain evidence="3">T A4</strain>
    </source>
</reference>
<dbReference type="STRING" id="1291379.TPE_2466"/>
<dbReference type="GeneID" id="301090903"/>
<dbReference type="Pfam" id="PF08984">
    <property type="entry name" value="DUF1858"/>
    <property type="match status" value="1"/>
</dbReference>
<evidence type="ECO:0000256" key="1">
    <source>
        <dbReference type="ARBA" id="ARBA00022729"/>
    </source>
</evidence>
<feature type="domain" description="DUF1858" evidence="2">
    <location>
        <begin position="6"/>
        <end position="61"/>
    </location>
</feature>
<dbReference type="EMBL" id="CP004120">
    <property type="protein sequence ID" value="AGT44940.1"/>
    <property type="molecule type" value="Genomic_DNA"/>
</dbReference>
<dbReference type="InterPro" id="IPR038062">
    <property type="entry name" value="ScdA-like_N_sf"/>
</dbReference>
<dbReference type="PANTHER" id="PTHR30006:SF2">
    <property type="entry name" value="ABC TRANSPORTER SUBSTRATE-BINDING PROTEIN"/>
    <property type="match status" value="1"/>
</dbReference>
<gene>
    <name evidence="3" type="ORF">TPE_2466</name>
</gene>
<keyword evidence="4" id="KW-1185">Reference proteome</keyword>
<dbReference type="GO" id="GO:0030976">
    <property type="term" value="F:thiamine pyrophosphate binding"/>
    <property type="evidence" value="ECO:0007669"/>
    <property type="project" value="TreeGrafter"/>
</dbReference>
<sequence length="421" mass="47706">MNNYFNLTDTVFEVTEKYPQLIPYFVKKGFTPLNNPIMRKMMGKKISIEKALLSKKLDTEKCEAEMCAVIKTGTINTLTGLKKIDINSAETKDGGKRNIRIEGVLPCPIKIPLLEKFEEFYSEYKTENEEKLKTADYKITYDLRSANLGIDWICEQVKTGKKENLPDILLSAGFELFFDKNLMGRFIEDGTFNCKIEKMNKDFCNADLDLRDDKNNYAIIGAVPAIMIVNTEALNGRKPPETWQDLLKDEFENSVALPFQDLDLFNAVILTVYKIFGDEGVQKLAGACGKFLHPAQMVKGKKESVPAINIAPFFFSKMIKENSALKAVWPKDGAIIAPIFMLVKTENAEITKPFADFFLSEKTGNIFAQSGFFPSTNPNVNNNLSADKKFIWVGWDFLHNNDIGLLLEKLRKDFETAALRK</sequence>
<dbReference type="GO" id="GO:0030975">
    <property type="term" value="F:thiamine binding"/>
    <property type="evidence" value="ECO:0007669"/>
    <property type="project" value="TreeGrafter"/>
</dbReference>
<dbReference type="GO" id="GO:0030288">
    <property type="term" value="C:outer membrane-bounded periplasmic space"/>
    <property type="evidence" value="ECO:0007669"/>
    <property type="project" value="TreeGrafter"/>
</dbReference>
<dbReference type="Gene3D" id="3.40.190.10">
    <property type="entry name" value="Periplasmic binding protein-like II"/>
    <property type="match status" value="1"/>
</dbReference>
<dbReference type="AlphaFoldDB" id="S5ZWX6"/>
<dbReference type="PATRIC" id="fig|1291379.3.peg.2438"/>
<dbReference type="SUPFAM" id="SSF53850">
    <property type="entry name" value="Periplasmic binding protein-like II"/>
    <property type="match status" value="1"/>
</dbReference>
<name>S5ZWX6_9SPIR</name>
<dbReference type="Gene3D" id="1.10.3910.10">
    <property type="entry name" value="SP0561-like"/>
    <property type="match status" value="1"/>
</dbReference>
<dbReference type="Proteomes" id="UP000015620">
    <property type="component" value="Chromosome"/>
</dbReference>
<dbReference type="HOGENOM" id="CLU_055408_0_0_12"/>
<dbReference type="OrthoDB" id="9766989at2"/>
<organism evidence="3 4">
    <name type="scientific">Treponema pedis str. T A4</name>
    <dbReference type="NCBI Taxonomy" id="1291379"/>
    <lineage>
        <taxon>Bacteria</taxon>
        <taxon>Pseudomonadati</taxon>
        <taxon>Spirochaetota</taxon>
        <taxon>Spirochaetia</taxon>
        <taxon>Spirochaetales</taxon>
        <taxon>Treponemataceae</taxon>
        <taxon>Treponema</taxon>
    </lineage>
</organism>
<evidence type="ECO:0000313" key="4">
    <source>
        <dbReference type="Proteomes" id="UP000015620"/>
    </source>
</evidence>
<accession>S5ZWX6</accession>
<dbReference type="SUPFAM" id="SSF140683">
    <property type="entry name" value="SP0561-like"/>
    <property type="match status" value="1"/>
</dbReference>